<dbReference type="EMBL" id="RBWV01000009">
    <property type="protein sequence ID" value="RKS80174.1"/>
    <property type="molecule type" value="Genomic_DNA"/>
</dbReference>
<dbReference type="InterPro" id="IPR003775">
    <property type="entry name" value="Flagellar_assembly_factor_FliW"/>
</dbReference>
<comment type="similarity">
    <text evidence="4">Belongs to the FliW family.</text>
</comment>
<dbReference type="InterPro" id="IPR024046">
    <property type="entry name" value="Flagellar_assmbl_FliW_dom_sf"/>
</dbReference>
<keyword evidence="3 4" id="KW-0810">Translation regulation</keyword>
<keyword evidence="2 4" id="KW-1005">Bacterial flagellum biogenesis</keyword>
<dbReference type="GO" id="GO:0005737">
    <property type="term" value="C:cytoplasm"/>
    <property type="evidence" value="ECO:0007669"/>
    <property type="project" value="UniProtKB-SubCell"/>
</dbReference>
<dbReference type="Proteomes" id="UP000281955">
    <property type="component" value="Unassembled WGS sequence"/>
</dbReference>
<evidence type="ECO:0000256" key="4">
    <source>
        <dbReference type="HAMAP-Rule" id="MF_01185"/>
    </source>
</evidence>
<keyword evidence="6" id="KW-1185">Reference proteome</keyword>
<evidence type="ECO:0000313" key="6">
    <source>
        <dbReference type="Proteomes" id="UP000281955"/>
    </source>
</evidence>
<evidence type="ECO:0000256" key="3">
    <source>
        <dbReference type="ARBA" id="ARBA00022845"/>
    </source>
</evidence>
<proteinExistence type="inferred from homology"/>
<dbReference type="PANTHER" id="PTHR39190">
    <property type="entry name" value="FLAGELLAR ASSEMBLY FACTOR FLIW"/>
    <property type="match status" value="1"/>
</dbReference>
<comment type="subcellular location">
    <subcellularLocation>
        <location evidence="4">Cytoplasm</location>
    </subcellularLocation>
</comment>
<gene>
    <name evidence="4" type="primary">fliW</name>
    <name evidence="5" type="ORF">CLV35_0595</name>
</gene>
<dbReference type="InParanoid" id="A0A420XTN0"/>
<dbReference type="GO" id="GO:0044780">
    <property type="term" value="P:bacterial-type flagellum assembly"/>
    <property type="evidence" value="ECO:0007669"/>
    <property type="project" value="UniProtKB-UniRule"/>
</dbReference>
<dbReference type="GO" id="GO:0006417">
    <property type="term" value="P:regulation of translation"/>
    <property type="evidence" value="ECO:0007669"/>
    <property type="project" value="UniProtKB-KW"/>
</dbReference>
<accession>A0A420XTN0</accession>
<protein>
    <recommendedName>
        <fullName evidence="4">Flagellar assembly factor FliW</fullName>
    </recommendedName>
</protein>
<evidence type="ECO:0000256" key="1">
    <source>
        <dbReference type="ARBA" id="ARBA00022490"/>
    </source>
</evidence>
<sequence length="136" mass="14421">MTSVPTLEASTEPVLRFETGLPGFPDAREFLLVRLDDAGTVFSLRSAEDAGLRFLAVPPATFFPDYSPEIPDDAVDELDLRDASEALVLLLVTCQTGLADATANLMAPVVVNSRTHAAAQVVLAGSDLPLRAPLQS</sequence>
<dbReference type="PANTHER" id="PTHR39190:SF1">
    <property type="entry name" value="FLAGELLAR ASSEMBLY FACTOR FLIW"/>
    <property type="match status" value="1"/>
</dbReference>
<dbReference type="HAMAP" id="MF_01185">
    <property type="entry name" value="FliW"/>
    <property type="match status" value="1"/>
</dbReference>
<reference evidence="5 6" key="1">
    <citation type="submission" date="2018-10" db="EMBL/GenBank/DDBJ databases">
        <title>Genomic Encyclopedia of Archaeal and Bacterial Type Strains, Phase II (KMG-II): from individual species to whole genera.</title>
        <authorList>
            <person name="Goeker M."/>
        </authorList>
    </citation>
    <scope>NUCLEOTIDE SEQUENCE [LARGE SCALE GENOMIC DNA]</scope>
    <source>
        <strain evidence="5 6">RP-AC37</strain>
    </source>
</reference>
<name>A0A420XTN0_9ACTN</name>
<keyword evidence="5" id="KW-0966">Cell projection</keyword>
<evidence type="ECO:0000256" key="2">
    <source>
        <dbReference type="ARBA" id="ARBA00022795"/>
    </source>
</evidence>
<dbReference type="Pfam" id="PF02623">
    <property type="entry name" value="FliW"/>
    <property type="match status" value="1"/>
</dbReference>
<dbReference type="OrthoDB" id="3268119at2"/>
<organism evidence="5 6">
    <name type="scientific">Motilibacter peucedani</name>
    <dbReference type="NCBI Taxonomy" id="598650"/>
    <lineage>
        <taxon>Bacteria</taxon>
        <taxon>Bacillati</taxon>
        <taxon>Actinomycetota</taxon>
        <taxon>Actinomycetes</taxon>
        <taxon>Motilibacterales</taxon>
        <taxon>Motilibacteraceae</taxon>
        <taxon>Motilibacter</taxon>
    </lineage>
</organism>
<dbReference type="RefSeq" id="WP_121191896.1">
    <property type="nucleotide sequence ID" value="NZ_RBWV01000009.1"/>
</dbReference>
<keyword evidence="5" id="KW-0969">Cilium</keyword>
<dbReference type="AlphaFoldDB" id="A0A420XTN0"/>
<comment type="subunit">
    <text evidence="4">Interacts with translational regulator CsrA and flagellin(s).</text>
</comment>
<dbReference type="SUPFAM" id="SSF141457">
    <property type="entry name" value="BH3618-like"/>
    <property type="match status" value="1"/>
</dbReference>
<evidence type="ECO:0000313" key="5">
    <source>
        <dbReference type="EMBL" id="RKS80174.1"/>
    </source>
</evidence>
<comment type="function">
    <text evidence="4">Acts as an anti-CsrA protein, binds CsrA and prevents it from repressing translation of its target genes, one of which is flagellin. Binds to flagellin and participates in the assembly of the flagellum.</text>
</comment>
<keyword evidence="5" id="KW-0282">Flagellum</keyword>
<dbReference type="Gene3D" id="2.30.290.10">
    <property type="entry name" value="BH3618-like"/>
    <property type="match status" value="1"/>
</dbReference>
<keyword evidence="1 4" id="KW-0963">Cytoplasm</keyword>
<keyword evidence="4" id="KW-0143">Chaperone</keyword>
<comment type="caution">
    <text evidence="5">The sequence shown here is derived from an EMBL/GenBank/DDBJ whole genome shotgun (WGS) entry which is preliminary data.</text>
</comment>